<dbReference type="Proteomes" id="UP000035909">
    <property type="component" value="Unassembled WGS sequence"/>
</dbReference>
<organism evidence="1 2">
    <name type="scientific">Photobacterium ganghwense</name>
    <dbReference type="NCBI Taxonomy" id="320778"/>
    <lineage>
        <taxon>Bacteria</taxon>
        <taxon>Pseudomonadati</taxon>
        <taxon>Pseudomonadota</taxon>
        <taxon>Gammaproteobacteria</taxon>
        <taxon>Vibrionales</taxon>
        <taxon>Vibrionaceae</taxon>
        <taxon>Photobacterium</taxon>
    </lineage>
</organism>
<evidence type="ECO:0000313" key="1">
    <source>
        <dbReference type="EMBL" id="KLV10738.1"/>
    </source>
</evidence>
<sequence>MNQALKVRAFNFHCVSFFLRFRICYYDHKIDCDGAAKCRAMTNRKEKIKEQRARSMRTK</sequence>
<dbReference type="AlphaFoldDB" id="A0A0J1HGK0"/>
<reference evidence="1 2" key="1">
    <citation type="submission" date="2015-05" db="EMBL/GenBank/DDBJ databases">
        <title>Photobacterium galathea sp. nov.</title>
        <authorList>
            <person name="Machado H."/>
            <person name="Gram L."/>
        </authorList>
    </citation>
    <scope>NUCLEOTIDE SEQUENCE [LARGE SCALE GENOMIC DNA]</scope>
    <source>
        <strain evidence="1 2">DSM 22954</strain>
    </source>
</reference>
<dbReference type="STRING" id="320778.ABT57_04620"/>
<evidence type="ECO:0000313" key="2">
    <source>
        <dbReference type="Proteomes" id="UP000035909"/>
    </source>
</evidence>
<comment type="caution">
    <text evidence="1">The sequence shown here is derived from an EMBL/GenBank/DDBJ whole genome shotgun (WGS) entry which is preliminary data.</text>
</comment>
<gene>
    <name evidence="1" type="ORF">ABT57_04620</name>
</gene>
<name>A0A0J1HGK0_9GAMM</name>
<dbReference type="PATRIC" id="fig|320778.3.peg.996"/>
<accession>A0A0J1HGK0</accession>
<keyword evidence="2" id="KW-1185">Reference proteome</keyword>
<proteinExistence type="predicted"/>
<protein>
    <submittedName>
        <fullName evidence="1">Uncharacterized protein</fullName>
    </submittedName>
</protein>
<dbReference type="EMBL" id="LDOU01000005">
    <property type="protein sequence ID" value="KLV10738.1"/>
    <property type="molecule type" value="Genomic_DNA"/>
</dbReference>